<feature type="domain" description="T-SNARE coiled-coil homology" evidence="3">
    <location>
        <begin position="277"/>
        <end position="339"/>
    </location>
</feature>
<feature type="region of interest" description="Disordered" evidence="2">
    <location>
        <begin position="1"/>
        <end position="34"/>
    </location>
</feature>
<dbReference type="GO" id="GO:0016082">
    <property type="term" value="P:synaptic vesicle priming"/>
    <property type="evidence" value="ECO:0007669"/>
    <property type="project" value="TreeGrafter"/>
</dbReference>
<evidence type="ECO:0000313" key="4">
    <source>
        <dbReference type="EMBL" id="KAK4474989.1"/>
    </source>
</evidence>
<dbReference type="PANTHER" id="PTHR19305:SF9">
    <property type="entry name" value="SYNAPTOSOMAL-ASSOCIATED PROTEIN 29"/>
    <property type="match status" value="1"/>
</dbReference>
<dbReference type="PROSITE" id="PS50192">
    <property type="entry name" value="T_SNARE"/>
    <property type="match status" value="2"/>
</dbReference>
<reference evidence="4" key="1">
    <citation type="submission" date="2022-04" db="EMBL/GenBank/DDBJ databases">
        <authorList>
            <person name="Xu L."/>
            <person name="Lv Z."/>
        </authorList>
    </citation>
    <scope>NUCLEOTIDE SEQUENCE</scope>
    <source>
        <strain evidence="4">LV_2022a</strain>
    </source>
</reference>
<dbReference type="Proteomes" id="UP001292079">
    <property type="component" value="Unassembled WGS sequence"/>
</dbReference>
<sequence>MKRSLNPFDETENLSSSSKSQIHPHLGTQPPGRGELLCQISDSQSRTKASQQRALSSIYNSEQVGIAAAQELIEQGEKLSRAELKLEEISELQKESQKKINTLSSVFGGFKNIFSRRQSQPVLQGSSSVNNILNNSNQNDLRQSVQCGNSWGNQYTISLQQNTIEPDHTLKPADIEFENNLALMGDGMSRLKSLAQGMHNELKSQNDQLDRMAPKIRGVTDTMQSQPVLQGSSSVNNILNNSNQNDLRQSVQCGNSWGNQYTISLQQNTIEPDHTLKPADIEFENNLALMGDGMSRLKSLAQGMHNELKSQNDQLDRMAPKIRGVTDTMSNQNRQMNKLLGIRPK</sequence>
<evidence type="ECO:0000256" key="1">
    <source>
        <dbReference type="ARBA" id="ARBA00009480"/>
    </source>
</evidence>
<dbReference type="AlphaFoldDB" id="A0AAE1ZKD4"/>
<dbReference type="SUPFAM" id="SSF58038">
    <property type="entry name" value="SNARE fusion complex"/>
    <property type="match status" value="3"/>
</dbReference>
<reference evidence="4" key="2">
    <citation type="journal article" date="2023" name="Infect Dis Poverty">
        <title>Chromosome-scale genome of the human blood fluke Schistosoma mekongi and its implications for public health.</title>
        <authorList>
            <person name="Zhou M."/>
            <person name="Xu L."/>
            <person name="Xu D."/>
            <person name="Chen W."/>
            <person name="Khan J."/>
            <person name="Hu Y."/>
            <person name="Huang H."/>
            <person name="Wei H."/>
            <person name="Zhang Y."/>
            <person name="Chusongsang P."/>
            <person name="Tanasarnprasert K."/>
            <person name="Hu X."/>
            <person name="Limpanont Y."/>
            <person name="Lv Z."/>
        </authorList>
    </citation>
    <scope>NUCLEOTIDE SEQUENCE</scope>
    <source>
        <strain evidence="4">LV_2022a</strain>
    </source>
</reference>
<evidence type="ECO:0000259" key="3">
    <source>
        <dbReference type="PROSITE" id="PS50192"/>
    </source>
</evidence>
<dbReference type="GO" id="GO:0098793">
    <property type="term" value="C:presynapse"/>
    <property type="evidence" value="ECO:0007669"/>
    <property type="project" value="GOC"/>
</dbReference>
<name>A0AAE1ZKD4_SCHME</name>
<dbReference type="PANTHER" id="PTHR19305">
    <property type="entry name" value="SYNAPTOSOMAL ASSOCIATED PROTEIN"/>
    <property type="match status" value="1"/>
</dbReference>
<dbReference type="SMART" id="SM00397">
    <property type="entry name" value="t_SNARE"/>
    <property type="match status" value="3"/>
</dbReference>
<dbReference type="GO" id="GO:0005886">
    <property type="term" value="C:plasma membrane"/>
    <property type="evidence" value="ECO:0007669"/>
    <property type="project" value="TreeGrafter"/>
</dbReference>
<gene>
    <name evidence="4" type="ORF">MN116_000755</name>
</gene>
<comment type="similarity">
    <text evidence="1">Belongs to the SNAP-25 family.</text>
</comment>
<comment type="caution">
    <text evidence="4">The sequence shown here is derived from an EMBL/GenBank/DDBJ whole genome shotgun (WGS) entry which is preliminary data.</text>
</comment>
<keyword evidence="5" id="KW-1185">Reference proteome</keyword>
<dbReference type="GO" id="GO:0019905">
    <property type="term" value="F:syntaxin binding"/>
    <property type="evidence" value="ECO:0007669"/>
    <property type="project" value="TreeGrafter"/>
</dbReference>
<dbReference type="GO" id="GO:0031201">
    <property type="term" value="C:SNARE complex"/>
    <property type="evidence" value="ECO:0007669"/>
    <property type="project" value="TreeGrafter"/>
</dbReference>
<dbReference type="InterPro" id="IPR000727">
    <property type="entry name" value="T_SNARE_dom"/>
</dbReference>
<dbReference type="GO" id="GO:0005484">
    <property type="term" value="F:SNAP receptor activity"/>
    <property type="evidence" value="ECO:0007669"/>
    <property type="project" value="TreeGrafter"/>
</dbReference>
<feature type="domain" description="T-SNARE coiled-coil homology" evidence="3">
    <location>
        <begin position="171"/>
        <end position="224"/>
    </location>
</feature>
<dbReference type="CDD" id="cd15856">
    <property type="entry name" value="SNARE_SNAP29C"/>
    <property type="match status" value="2"/>
</dbReference>
<evidence type="ECO:0000313" key="5">
    <source>
        <dbReference type="Proteomes" id="UP001292079"/>
    </source>
</evidence>
<protein>
    <recommendedName>
        <fullName evidence="3">t-SNARE coiled-coil homology domain-containing protein</fullName>
    </recommendedName>
</protein>
<evidence type="ECO:0000256" key="2">
    <source>
        <dbReference type="SAM" id="MobiDB-lite"/>
    </source>
</evidence>
<dbReference type="GO" id="GO:0031629">
    <property type="term" value="P:synaptic vesicle fusion to presynaptic active zone membrane"/>
    <property type="evidence" value="ECO:0007669"/>
    <property type="project" value="TreeGrafter"/>
</dbReference>
<organism evidence="4 5">
    <name type="scientific">Schistosoma mekongi</name>
    <name type="common">Parasitic worm</name>
    <dbReference type="NCBI Taxonomy" id="38744"/>
    <lineage>
        <taxon>Eukaryota</taxon>
        <taxon>Metazoa</taxon>
        <taxon>Spiralia</taxon>
        <taxon>Lophotrochozoa</taxon>
        <taxon>Platyhelminthes</taxon>
        <taxon>Trematoda</taxon>
        <taxon>Digenea</taxon>
        <taxon>Strigeidida</taxon>
        <taxon>Schistosomatoidea</taxon>
        <taxon>Schistosomatidae</taxon>
        <taxon>Schistosoma</taxon>
    </lineage>
</organism>
<dbReference type="Gene3D" id="1.20.5.110">
    <property type="match status" value="3"/>
</dbReference>
<accession>A0AAE1ZKD4</accession>
<proteinExistence type="inferred from homology"/>
<dbReference type="EMBL" id="JALJAT010000001">
    <property type="protein sequence ID" value="KAK4474989.1"/>
    <property type="molecule type" value="Genomic_DNA"/>
</dbReference>